<protein>
    <submittedName>
        <fullName evidence="1">Uncharacterized protein</fullName>
    </submittedName>
</protein>
<dbReference type="EMBL" id="PFBA01000035">
    <property type="protein sequence ID" value="PIT92077.1"/>
    <property type="molecule type" value="Genomic_DNA"/>
</dbReference>
<gene>
    <name evidence="1" type="ORF">COU08_04455</name>
</gene>
<name>A0A2M6WH12_9BACT</name>
<evidence type="ECO:0000313" key="1">
    <source>
        <dbReference type="EMBL" id="PIT92077.1"/>
    </source>
</evidence>
<reference evidence="2" key="1">
    <citation type="submission" date="2017-09" db="EMBL/GenBank/DDBJ databases">
        <title>Depth-based differentiation of microbial function through sediment-hosted aquifers and enrichment of novel symbionts in the deep terrestrial subsurface.</title>
        <authorList>
            <person name="Probst A.J."/>
            <person name="Ladd B."/>
            <person name="Jarett J.K."/>
            <person name="Geller-Mcgrath D.E."/>
            <person name="Sieber C.M.K."/>
            <person name="Emerson J.B."/>
            <person name="Anantharaman K."/>
            <person name="Thomas B.C."/>
            <person name="Malmstrom R."/>
            <person name="Stieglmeier M."/>
            <person name="Klingl A."/>
            <person name="Woyke T."/>
            <person name="Ryan C.M."/>
            <person name="Banfield J.F."/>
        </authorList>
    </citation>
    <scope>NUCLEOTIDE SEQUENCE [LARGE SCALE GENOMIC DNA]</scope>
</reference>
<proteinExistence type="predicted"/>
<dbReference type="Proteomes" id="UP000228635">
    <property type="component" value="Unassembled WGS sequence"/>
</dbReference>
<comment type="caution">
    <text evidence="1">The sequence shown here is derived from an EMBL/GenBank/DDBJ whole genome shotgun (WGS) entry which is preliminary data.</text>
</comment>
<organism evidence="1 2">
    <name type="scientific">Candidatus Harrisonbacteria bacterium CG10_big_fil_rev_8_21_14_0_10_42_17</name>
    <dbReference type="NCBI Taxonomy" id="1974584"/>
    <lineage>
        <taxon>Bacteria</taxon>
        <taxon>Candidatus Harrisoniibacteriota</taxon>
    </lineage>
</organism>
<dbReference type="AlphaFoldDB" id="A0A2M6WH12"/>
<evidence type="ECO:0000313" key="2">
    <source>
        <dbReference type="Proteomes" id="UP000228635"/>
    </source>
</evidence>
<sequence length="80" mass="8974">MGLLIERTQTEESLMLGVVQAAITLQRKGVRTFKCGEVFELSKEERDAIIESAAEIHRRELGDIKRALNLAELGIWTPGH</sequence>
<accession>A0A2M6WH12</accession>